<dbReference type="AlphaFoldDB" id="T0Q2T4"/>
<dbReference type="SUPFAM" id="SSF46689">
    <property type="entry name" value="Homeodomain-like"/>
    <property type="match status" value="1"/>
</dbReference>
<evidence type="ECO:0000256" key="4">
    <source>
        <dbReference type="ARBA" id="ARBA00023242"/>
    </source>
</evidence>
<keyword evidence="9" id="KW-1185">Reference proteome</keyword>
<organism evidence="8 9">
    <name type="scientific">Saprolegnia diclina (strain VS20)</name>
    <dbReference type="NCBI Taxonomy" id="1156394"/>
    <lineage>
        <taxon>Eukaryota</taxon>
        <taxon>Sar</taxon>
        <taxon>Stramenopiles</taxon>
        <taxon>Oomycota</taxon>
        <taxon>Saprolegniomycetes</taxon>
        <taxon>Saprolegniales</taxon>
        <taxon>Saprolegniaceae</taxon>
        <taxon>Saprolegnia</taxon>
    </lineage>
</organism>
<dbReference type="OMA" id="WRRWAIV"/>
<feature type="domain" description="HTH myb-type" evidence="7">
    <location>
        <begin position="68"/>
        <end position="122"/>
    </location>
</feature>
<dbReference type="SMART" id="SM00717">
    <property type="entry name" value="SANT"/>
    <property type="match status" value="2"/>
</dbReference>
<dbReference type="STRING" id="1156394.T0Q2T4"/>
<evidence type="ECO:0000259" key="6">
    <source>
        <dbReference type="PROSITE" id="PS50090"/>
    </source>
</evidence>
<dbReference type="GO" id="GO:0042795">
    <property type="term" value="P:snRNA transcription by RNA polymerase II"/>
    <property type="evidence" value="ECO:0007669"/>
    <property type="project" value="TreeGrafter"/>
</dbReference>
<dbReference type="PANTHER" id="PTHR46621:SF1">
    <property type="entry name" value="SNRNA-ACTIVATING PROTEIN COMPLEX SUBUNIT 4"/>
    <property type="match status" value="1"/>
</dbReference>
<dbReference type="CDD" id="cd00167">
    <property type="entry name" value="SANT"/>
    <property type="match status" value="2"/>
</dbReference>
<reference evidence="8 9" key="1">
    <citation type="submission" date="2012-04" db="EMBL/GenBank/DDBJ databases">
        <title>The Genome Sequence of Saprolegnia declina VS20.</title>
        <authorList>
            <consortium name="The Broad Institute Genome Sequencing Platform"/>
            <person name="Russ C."/>
            <person name="Nusbaum C."/>
            <person name="Tyler B."/>
            <person name="van West P."/>
            <person name="Dieguez-Uribeondo J."/>
            <person name="de Bruijn I."/>
            <person name="Tripathy S."/>
            <person name="Jiang R."/>
            <person name="Young S.K."/>
            <person name="Zeng Q."/>
            <person name="Gargeya S."/>
            <person name="Fitzgerald M."/>
            <person name="Haas B."/>
            <person name="Abouelleil A."/>
            <person name="Alvarado L."/>
            <person name="Arachchi H.M."/>
            <person name="Berlin A."/>
            <person name="Chapman S.B."/>
            <person name="Goldberg J."/>
            <person name="Griggs A."/>
            <person name="Gujja S."/>
            <person name="Hansen M."/>
            <person name="Howarth C."/>
            <person name="Imamovic A."/>
            <person name="Larimer J."/>
            <person name="McCowen C."/>
            <person name="Montmayeur A."/>
            <person name="Murphy C."/>
            <person name="Neiman D."/>
            <person name="Pearson M."/>
            <person name="Priest M."/>
            <person name="Roberts A."/>
            <person name="Saif S."/>
            <person name="Shea T."/>
            <person name="Sisk P."/>
            <person name="Sykes S."/>
            <person name="Wortman J."/>
            <person name="Nusbaum C."/>
            <person name="Birren B."/>
        </authorList>
    </citation>
    <scope>NUCLEOTIDE SEQUENCE [LARGE SCALE GENOMIC DNA]</scope>
    <source>
        <strain evidence="8 9">VS20</strain>
    </source>
</reference>
<dbReference type="GO" id="GO:0001006">
    <property type="term" value="F:RNA polymerase III type 3 promoter sequence-specific DNA binding"/>
    <property type="evidence" value="ECO:0007669"/>
    <property type="project" value="TreeGrafter"/>
</dbReference>
<evidence type="ECO:0000313" key="9">
    <source>
        <dbReference type="Proteomes" id="UP000030762"/>
    </source>
</evidence>
<dbReference type="InterPro" id="IPR017930">
    <property type="entry name" value="Myb_dom"/>
</dbReference>
<dbReference type="GO" id="GO:0019185">
    <property type="term" value="C:snRNA-activating protein complex"/>
    <property type="evidence" value="ECO:0007669"/>
    <property type="project" value="TreeGrafter"/>
</dbReference>
<dbReference type="InParanoid" id="T0Q2T4"/>
<dbReference type="EMBL" id="JH767190">
    <property type="protein sequence ID" value="EQC28861.1"/>
    <property type="molecule type" value="Genomic_DNA"/>
</dbReference>
<dbReference type="PANTHER" id="PTHR46621">
    <property type="entry name" value="SNRNA-ACTIVATING PROTEIN COMPLEX SUBUNIT 4"/>
    <property type="match status" value="1"/>
</dbReference>
<evidence type="ECO:0000313" key="8">
    <source>
        <dbReference type="EMBL" id="EQC28861.1"/>
    </source>
</evidence>
<feature type="compositionally biased region" description="Basic and acidic residues" evidence="5">
    <location>
        <begin position="53"/>
        <end position="71"/>
    </location>
</feature>
<evidence type="ECO:0000256" key="3">
    <source>
        <dbReference type="ARBA" id="ARBA00023163"/>
    </source>
</evidence>
<dbReference type="PROSITE" id="PS51294">
    <property type="entry name" value="HTH_MYB"/>
    <property type="match status" value="2"/>
</dbReference>
<dbReference type="OrthoDB" id="2143914at2759"/>
<sequence length="169" mass="19124">MPSPSSPRRKNTRAAWTKAQIEALEVAVTKYSDSTGRGKWKAIAAQVPGRNDAQCRQRWEDSAKPGRKEGRWSNTEDAALVEAVEKTKHVTWRRWAIVAEAIPLRSAKQCEYRYKHHLAAKVAPLSALTRLNTMANQDQRTTPQLPRYTSLDIDIVMEDMTLAMTHLPS</sequence>
<keyword evidence="4" id="KW-0539">Nucleus</keyword>
<dbReference type="PROSITE" id="PS50090">
    <property type="entry name" value="MYB_LIKE"/>
    <property type="match status" value="2"/>
</dbReference>
<dbReference type="Pfam" id="PF13921">
    <property type="entry name" value="Myb_DNA-bind_6"/>
    <property type="match status" value="1"/>
</dbReference>
<gene>
    <name evidence="8" type="ORF">SDRG_13373</name>
</gene>
<protein>
    <submittedName>
        <fullName evidence="8">Uncharacterized protein</fullName>
    </submittedName>
</protein>
<evidence type="ECO:0000256" key="2">
    <source>
        <dbReference type="ARBA" id="ARBA00023125"/>
    </source>
</evidence>
<dbReference type="GeneID" id="19954100"/>
<dbReference type="eggNOG" id="KOG0048">
    <property type="taxonomic scope" value="Eukaryota"/>
</dbReference>
<evidence type="ECO:0000259" key="7">
    <source>
        <dbReference type="PROSITE" id="PS51294"/>
    </source>
</evidence>
<keyword evidence="2" id="KW-0238">DNA-binding</keyword>
<accession>T0Q2T4</accession>
<dbReference type="InterPro" id="IPR051575">
    <property type="entry name" value="Myb-like_DNA-bd"/>
</dbReference>
<dbReference type="Proteomes" id="UP000030762">
    <property type="component" value="Unassembled WGS sequence"/>
</dbReference>
<keyword evidence="3" id="KW-0804">Transcription</keyword>
<dbReference type="InterPro" id="IPR001005">
    <property type="entry name" value="SANT/Myb"/>
</dbReference>
<dbReference type="GO" id="GO:0000978">
    <property type="term" value="F:RNA polymerase II cis-regulatory region sequence-specific DNA binding"/>
    <property type="evidence" value="ECO:0007669"/>
    <property type="project" value="TreeGrafter"/>
</dbReference>
<feature type="region of interest" description="Disordered" evidence="5">
    <location>
        <begin position="52"/>
        <end position="72"/>
    </location>
</feature>
<feature type="domain" description="Myb-like" evidence="6">
    <location>
        <begin position="8"/>
        <end position="63"/>
    </location>
</feature>
<evidence type="ECO:0000256" key="5">
    <source>
        <dbReference type="SAM" id="MobiDB-lite"/>
    </source>
</evidence>
<dbReference type="GO" id="GO:0042796">
    <property type="term" value="P:snRNA transcription by RNA polymerase III"/>
    <property type="evidence" value="ECO:0007669"/>
    <property type="project" value="TreeGrafter"/>
</dbReference>
<dbReference type="Gene3D" id="1.10.10.60">
    <property type="entry name" value="Homeodomain-like"/>
    <property type="match status" value="2"/>
</dbReference>
<name>T0Q2T4_SAPDV</name>
<feature type="domain" description="HTH myb-type" evidence="7">
    <location>
        <begin position="8"/>
        <end position="67"/>
    </location>
</feature>
<dbReference type="RefSeq" id="XP_008617678.1">
    <property type="nucleotide sequence ID" value="XM_008619456.1"/>
</dbReference>
<proteinExistence type="predicted"/>
<feature type="domain" description="Myb-like" evidence="6">
    <location>
        <begin position="64"/>
        <end position="118"/>
    </location>
</feature>
<dbReference type="VEuPathDB" id="FungiDB:SDRG_13373"/>
<evidence type="ECO:0000256" key="1">
    <source>
        <dbReference type="ARBA" id="ARBA00023015"/>
    </source>
</evidence>
<keyword evidence="1" id="KW-0805">Transcription regulation</keyword>
<dbReference type="InterPro" id="IPR009057">
    <property type="entry name" value="Homeodomain-like_sf"/>
</dbReference>